<dbReference type="Proteomes" id="UP000244940">
    <property type="component" value="Unassembled WGS sequence"/>
</dbReference>
<name>A0A2U2CBB8_9RHOB</name>
<evidence type="ECO:0000313" key="2">
    <source>
        <dbReference type="EMBL" id="PWE29074.1"/>
    </source>
</evidence>
<dbReference type="AlphaFoldDB" id="A0A2U2CBB8"/>
<comment type="caution">
    <text evidence="2">The sequence shown here is derived from an EMBL/GenBank/DDBJ whole genome shotgun (WGS) entry which is preliminary data.</text>
</comment>
<evidence type="ECO:0000313" key="3">
    <source>
        <dbReference type="Proteomes" id="UP000244940"/>
    </source>
</evidence>
<dbReference type="EMBL" id="QEYD01000005">
    <property type="protein sequence ID" value="PWE29074.1"/>
    <property type="molecule type" value="Genomic_DNA"/>
</dbReference>
<gene>
    <name evidence="2" type="ORF">C4N9_09675</name>
</gene>
<accession>A0A2U2CBB8</accession>
<dbReference type="RefSeq" id="WP_109533123.1">
    <property type="nucleotide sequence ID" value="NZ_QEYD01000005.1"/>
</dbReference>
<feature type="chain" id="PRO_5015731654" evidence="1">
    <location>
        <begin position="27"/>
        <end position="180"/>
    </location>
</feature>
<reference evidence="2 3" key="1">
    <citation type="submission" date="2018-05" db="EMBL/GenBank/DDBJ databases">
        <title>Pararhodobacter marina sp. nov., isolated from deep-sea water of the Indian Ocean.</title>
        <authorList>
            <person name="Lai Q.Sr."/>
            <person name="Liu X."/>
            <person name="Shao Z."/>
        </authorList>
    </citation>
    <scope>NUCLEOTIDE SEQUENCE [LARGE SCALE GENOMIC DNA]</scope>
    <source>
        <strain evidence="2 3">CIC4N-9</strain>
    </source>
</reference>
<feature type="signal peptide" evidence="1">
    <location>
        <begin position="1"/>
        <end position="26"/>
    </location>
</feature>
<proteinExistence type="predicted"/>
<protein>
    <submittedName>
        <fullName evidence="2">Uncharacterized protein</fullName>
    </submittedName>
</protein>
<dbReference type="GeneID" id="94365159"/>
<evidence type="ECO:0000256" key="1">
    <source>
        <dbReference type="SAM" id="SignalP"/>
    </source>
</evidence>
<keyword evidence="1" id="KW-0732">Signal</keyword>
<keyword evidence="3" id="KW-1185">Reference proteome</keyword>
<sequence length="180" mass="18963">MRCFPAFSVLPATASLVFFLTASAAAAQSLSAGEASVTLPGGPWQVAADGQSAERRIGPDNWLRASIRFHPWTGGVATDTIARRLAAHKAMMEEAGYAEALFEDYDTDVAGRWCHAFQALSSGAPEAGAPLPKDVVGALCPLGSGAVVEMVVEDFTRNGAEEYDNLNIDAAALYDSLTIR</sequence>
<organism evidence="2 3">
    <name type="scientific">Pararhodobacter marinus</name>
    <dbReference type="NCBI Taxonomy" id="2184063"/>
    <lineage>
        <taxon>Bacteria</taxon>
        <taxon>Pseudomonadati</taxon>
        <taxon>Pseudomonadota</taxon>
        <taxon>Alphaproteobacteria</taxon>
        <taxon>Rhodobacterales</taxon>
        <taxon>Paracoccaceae</taxon>
        <taxon>Pararhodobacter</taxon>
    </lineage>
</organism>